<evidence type="ECO:0000256" key="1">
    <source>
        <dbReference type="SAM" id="MobiDB-lite"/>
    </source>
</evidence>
<dbReference type="EMBL" id="JAIVFL010000001">
    <property type="protein sequence ID" value="MCI4675291.1"/>
    <property type="molecule type" value="Genomic_DNA"/>
</dbReference>
<dbReference type="RefSeq" id="WP_243071631.1">
    <property type="nucleotide sequence ID" value="NZ_JAIVFL010000001.1"/>
</dbReference>
<comment type="caution">
    <text evidence="2">The sequence shown here is derived from an EMBL/GenBank/DDBJ whole genome shotgun (WGS) entry which is preliminary data.</text>
</comment>
<dbReference type="Proteomes" id="UP001139068">
    <property type="component" value="Unassembled WGS sequence"/>
</dbReference>
<feature type="region of interest" description="Disordered" evidence="1">
    <location>
        <begin position="1"/>
        <end position="20"/>
    </location>
</feature>
<accession>A0ABS9YVM9</accession>
<name>A0ABS9YVM9_9MYCO</name>
<reference evidence="2" key="1">
    <citation type="journal article" date="2022" name="ISME J.">
        <title>Identification of active gaseous-alkane degraders at natural gas seeps.</title>
        <authorList>
            <person name="Farhan Ul Haque M."/>
            <person name="Hernandez M."/>
            <person name="Crombie A.T."/>
            <person name="Murrell J.C."/>
        </authorList>
    </citation>
    <scope>NUCLEOTIDE SEQUENCE</scope>
    <source>
        <strain evidence="2">ANDR5</strain>
    </source>
</reference>
<proteinExistence type="predicted"/>
<protein>
    <recommendedName>
        <fullName evidence="4">HNH endonuclease</fullName>
    </recommendedName>
</protein>
<gene>
    <name evidence="2" type="ORF">K9U37_10505</name>
</gene>
<evidence type="ECO:0000313" key="3">
    <source>
        <dbReference type="Proteomes" id="UP001139068"/>
    </source>
</evidence>
<evidence type="ECO:0008006" key="4">
    <source>
        <dbReference type="Google" id="ProtNLM"/>
    </source>
</evidence>
<keyword evidence="3" id="KW-1185">Reference proteome</keyword>
<organism evidence="2 3">
    <name type="scientific">Candidatus Mycolicibacterium alkanivorans</name>
    <dbReference type="NCBI Taxonomy" id="2954114"/>
    <lineage>
        <taxon>Bacteria</taxon>
        <taxon>Bacillati</taxon>
        <taxon>Actinomycetota</taxon>
        <taxon>Actinomycetes</taxon>
        <taxon>Mycobacteriales</taxon>
        <taxon>Mycobacteriaceae</taxon>
        <taxon>Mycolicibacterium</taxon>
    </lineage>
</organism>
<sequence>MTPCLTCGEPGRGSRCDSCRGYDRQHRKLSRKARRLQPFCQSCGSTENLQLDHGEETWRRRADGLPLRLQDYRGVYCSACNRANGPAR</sequence>
<evidence type="ECO:0000313" key="2">
    <source>
        <dbReference type="EMBL" id="MCI4675291.1"/>
    </source>
</evidence>